<dbReference type="AlphaFoldDB" id="A0A1I5NJP6"/>
<sequence>MPAVGALFALLVVLSIAGTIGLWYAIDGETDDTRIMSRGDAERAARKDTDENGADTGANRDRGADTAWSVDDREGDDAR</sequence>
<feature type="compositionally biased region" description="Basic and acidic residues" evidence="1">
    <location>
        <begin position="58"/>
        <end position="79"/>
    </location>
</feature>
<dbReference type="OrthoDB" id="383258at2157"/>
<name>A0A1I5NJP6_9EURY</name>
<feature type="transmembrane region" description="Helical" evidence="2">
    <location>
        <begin position="6"/>
        <end position="26"/>
    </location>
</feature>
<dbReference type="Pfam" id="PF26467">
    <property type="entry name" value="DUF8143"/>
    <property type="match status" value="1"/>
</dbReference>
<evidence type="ECO:0000256" key="1">
    <source>
        <dbReference type="SAM" id="MobiDB-lite"/>
    </source>
</evidence>
<evidence type="ECO:0000256" key="2">
    <source>
        <dbReference type="SAM" id="Phobius"/>
    </source>
</evidence>
<dbReference type="Proteomes" id="UP000183769">
    <property type="component" value="Unassembled WGS sequence"/>
</dbReference>
<dbReference type="InterPro" id="IPR058456">
    <property type="entry name" value="DUF8143"/>
</dbReference>
<gene>
    <name evidence="3" type="ORF">SAMN05216277_10266</name>
</gene>
<keyword evidence="2" id="KW-1133">Transmembrane helix</keyword>
<feature type="region of interest" description="Disordered" evidence="1">
    <location>
        <begin position="35"/>
        <end position="79"/>
    </location>
</feature>
<organism evidence="3 4">
    <name type="scientific">Halolamina pelagica</name>
    <dbReference type="NCBI Taxonomy" id="699431"/>
    <lineage>
        <taxon>Archaea</taxon>
        <taxon>Methanobacteriati</taxon>
        <taxon>Methanobacteriota</taxon>
        <taxon>Stenosarchaea group</taxon>
        <taxon>Halobacteria</taxon>
        <taxon>Halobacteriales</taxon>
        <taxon>Haloferacaceae</taxon>
    </lineage>
</organism>
<keyword evidence="2" id="KW-0472">Membrane</keyword>
<feature type="compositionally biased region" description="Basic and acidic residues" evidence="1">
    <location>
        <begin position="35"/>
        <end position="50"/>
    </location>
</feature>
<accession>A0A1I5NJP6</accession>
<evidence type="ECO:0000313" key="3">
    <source>
        <dbReference type="EMBL" id="SFP22045.1"/>
    </source>
</evidence>
<protein>
    <submittedName>
        <fullName evidence="3">Uncharacterized protein</fullName>
    </submittedName>
</protein>
<evidence type="ECO:0000313" key="4">
    <source>
        <dbReference type="Proteomes" id="UP000183769"/>
    </source>
</evidence>
<keyword evidence="4" id="KW-1185">Reference proteome</keyword>
<keyword evidence="2" id="KW-0812">Transmembrane</keyword>
<dbReference type="RefSeq" id="WP_074875483.1">
    <property type="nucleotide sequence ID" value="NZ_FOXI01000002.1"/>
</dbReference>
<proteinExistence type="predicted"/>
<reference evidence="4" key="1">
    <citation type="submission" date="2016-10" db="EMBL/GenBank/DDBJ databases">
        <authorList>
            <person name="Varghese N."/>
            <person name="Submissions S."/>
        </authorList>
    </citation>
    <scope>NUCLEOTIDE SEQUENCE [LARGE SCALE GENOMIC DNA]</scope>
    <source>
        <strain evidence="4">CGMCC 1.10329</strain>
    </source>
</reference>
<dbReference type="EMBL" id="FOXI01000002">
    <property type="protein sequence ID" value="SFP22045.1"/>
    <property type="molecule type" value="Genomic_DNA"/>
</dbReference>